<organism evidence="2 3">
    <name type="scientific">Dyadobacter beijingensis</name>
    <dbReference type="NCBI Taxonomy" id="365489"/>
    <lineage>
        <taxon>Bacteria</taxon>
        <taxon>Pseudomonadati</taxon>
        <taxon>Bacteroidota</taxon>
        <taxon>Cytophagia</taxon>
        <taxon>Cytophagales</taxon>
        <taxon>Spirosomataceae</taxon>
        <taxon>Dyadobacter</taxon>
    </lineage>
</organism>
<gene>
    <name evidence="2" type="ORF">GCM10010967_32080</name>
</gene>
<keyword evidence="3" id="KW-1185">Reference proteome</keyword>
<evidence type="ECO:0000313" key="3">
    <source>
        <dbReference type="Proteomes" id="UP000632339"/>
    </source>
</evidence>
<reference evidence="3" key="1">
    <citation type="journal article" date="2019" name="Int. J. Syst. Evol. Microbiol.">
        <title>The Global Catalogue of Microorganisms (GCM) 10K type strain sequencing project: providing services to taxonomists for standard genome sequencing and annotation.</title>
        <authorList>
            <consortium name="The Broad Institute Genomics Platform"/>
            <consortium name="The Broad Institute Genome Sequencing Center for Infectious Disease"/>
            <person name="Wu L."/>
            <person name="Ma J."/>
        </authorList>
    </citation>
    <scope>NUCLEOTIDE SEQUENCE [LARGE SCALE GENOMIC DNA]</scope>
    <source>
        <strain evidence="3">CGMCC 1.6375</strain>
    </source>
</reference>
<proteinExistence type="predicted"/>
<name>A0ABQ2I1F0_9BACT</name>
<feature type="transmembrane region" description="Helical" evidence="1">
    <location>
        <begin position="65"/>
        <end position="89"/>
    </location>
</feature>
<feature type="transmembrane region" description="Helical" evidence="1">
    <location>
        <begin position="36"/>
        <end position="53"/>
    </location>
</feature>
<feature type="transmembrane region" description="Helical" evidence="1">
    <location>
        <begin position="95"/>
        <end position="113"/>
    </location>
</feature>
<feature type="transmembrane region" description="Helical" evidence="1">
    <location>
        <begin position="152"/>
        <end position="173"/>
    </location>
</feature>
<evidence type="ECO:0000256" key="1">
    <source>
        <dbReference type="SAM" id="Phobius"/>
    </source>
</evidence>
<accession>A0ABQ2I1F0</accession>
<keyword evidence="1" id="KW-1133">Transmembrane helix</keyword>
<dbReference type="RefSeq" id="WP_019942824.1">
    <property type="nucleotide sequence ID" value="NZ_BMLI01000001.1"/>
</dbReference>
<dbReference type="EMBL" id="BMLI01000001">
    <property type="protein sequence ID" value="GGM96123.1"/>
    <property type="molecule type" value="Genomic_DNA"/>
</dbReference>
<keyword evidence="1" id="KW-0812">Transmembrane</keyword>
<protein>
    <submittedName>
        <fullName evidence="2">Uncharacterized protein</fullName>
    </submittedName>
</protein>
<feature type="transmembrane region" description="Helical" evidence="1">
    <location>
        <begin position="120"/>
        <end position="140"/>
    </location>
</feature>
<dbReference type="Proteomes" id="UP000632339">
    <property type="component" value="Unassembled WGS sequence"/>
</dbReference>
<comment type="caution">
    <text evidence="2">The sequence shown here is derived from an EMBL/GenBank/DDBJ whole genome shotgun (WGS) entry which is preliminary data.</text>
</comment>
<evidence type="ECO:0000313" key="2">
    <source>
        <dbReference type="EMBL" id="GGM96123.1"/>
    </source>
</evidence>
<keyword evidence="1" id="KW-0472">Membrane</keyword>
<sequence>MKNDVKKLLIAAAGAVTVPLLLTALALWQWKPGAPMLAVVLLLGAVALVYDLVAKRKLNSHAYRFALGIAILTVLALLWMNVAVGGILGDNPANMMYFGVLITGLAGAVIARLEAVGMAFALFAMAFAIVLIPIIAWAIGTPAFANGFPAVMGLHAGFALLFCGSGTFFLRAARGQRTRHMSTGA</sequence>